<evidence type="ECO:0000313" key="4">
    <source>
        <dbReference type="Proteomes" id="UP000016930"/>
    </source>
</evidence>
<dbReference type="OrthoDB" id="21499at2759"/>
<feature type="compositionally biased region" description="Acidic residues" evidence="1">
    <location>
        <begin position="397"/>
        <end position="411"/>
    </location>
</feature>
<accession>M2RIW2</accession>
<protein>
    <recommendedName>
        <fullName evidence="2">DUF4211 domain-containing protein</fullName>
    </recommendedName>
</protein>
<feature type="compositionally biased region" description="Low complexity" evidence="1">
    <location>
        <begin position="22"/>
        <end position="38"/>
    </location>
</feature>
<proteinExistence type="predicted"/>
<dbReference type="HOGENOM" id="CLU_035430_0_0_1"/>
<reference evidence="3 4" key="1">
    <citation type="journal article" date="2012" name="Proc. Natl. Acad. Sci. U.S.A.">
        <title>Comparative genomics of Ceriporiopsis subvermispora and Phanerochaete chrysosporium provide insight into selective ligninolysis.</title>
        <authorList>
            <person name="Fernandez-Fueyo E."/>
            <person name="Ruiz-Duenas F.J."/>
            <person name="Ferreira P."/>
            <person name="Floudas D."/>
            <person name="Hibbett D.S."/>
            <person name="Canessa P."/>
            <person name="Larrondo L.F."/>
            <person name="James T.Y."/>
            <person name="Seelenfreund D."/>
            <person name="Lobos S."/>
            <person name="Polanco R."/>
            <person name="Tello M."/>
            <person name="Honda Y."/>
            <person name="Watanabe T."/>
            <person name="Watanabe T."/>
            <person name="Ryu J.S."/>
            <person name="Kubicek C.P."/>
            <person name="Schmoll M."/>
            <person name="Gaskell J."/>
            <person name="Hammel K.E."/>
            <person name="St John F.J."/>
            <person name="Vanden Wymelenberg A."/>
            <person name="Sabat G."/>
            <person name="Splinter BonDurant S."/>
            <person name="Syed K."/>
            <person name="Yadav J.S."/>
            <person name="Doddapaneni H."/>
            <person name="Subramanian V."/>
            <person name="Lavin J.L."/>
            <person name="Oguiza J.A."/>
            <person name="Perez G."/>
            <person name="Pisabarro A.G."/>
            <person name="Ramirez L."/>
            <person name="Santoyo F."/>
            <person name="Master E."/>
            <person name="Coutinho P.M."/>
            <person name="Henrissat B."/>
            <person name="Lombard V."/>
            <person name="Magnuson J.K."/>
            <person name="Kuees U."/>
            <person name="Hori C."/>
            <person name="Igarashi K."/>
            <person name="Samejima M."/>
            <person name="Held B.W."/>
            <person name="Barry K.W."/>
            <person name="LaButti K.M."/>
            <person name="Lapidus A."/>
            <person name="Lindquist E.A."/>
            <person name="Lucas S.M."/>
            <person name="Riley R."/>
            <person name="Salamov A.A."/>
            <person name="Hoffmeister D."/>
            <person name="Schwenk D."/>
            <person name="Hadar Y."/>
            <person name="Yarden O."/>
            <person name="de Vries R.P."/>
            <person name="Wiebenga A."/>
            <person name="Stenlid J."/>
            <person name="Eastwood D."/>
            <person name="Grigoriev I.V."/>
            <person name="Berka R.M."/>
            <person name="Blanchette R.A."/>
            <person name="Kersten P."/>
            <person name="Martinez A.T."/>
            <person name="Vicuna R."/>
            <person name="Cullen D."/>
        </authorList>
    </citation>
    <scope>NUCLEOTIDE SEQUENCE [LARGE SCALE GENOMIC DNA]</scope>
    <source>
        <strain evidence="3 4">B</strain>
    </source>
</reference>
<feature type="region of interest" description="Disordered" evidence="1">
    <location>
        <begin position="203"/>
        <end position="253"/>
    </location>
</feature>
<sequence length="524" mass="59299">MAPKKKQATTIPTKHKQKSLDSFVASSSPAAAGPSRPATVTRLRHGKQARDPFPKRPVVSSNDEESATSNVAAIHFEPEAIDTSEEEPPIRKQPAARSRRTKSRRARIASDDQRTSAASCAESEESPIARPSLRASGKRKPLIHDSEEEELQPKRRKLLKGVRPPTPEDDDGNLLDGVDEDQIIEARFRIRGKTTLYQQNLEKLRRKKRGERSPSPQPDPDSEEIDESAPFAHARPNHASPSDNSEPDEDREAANDSFIVEDDSVVVPELPAEFSMNTHQDLMHHFKVICQLFLHLAVQQPGDRDDAMDELLNNQYFAVPLQVTRRKLDGMKDSLVASSVWRQDFKRSLARYPEFELMQLDFTIPGCDACHLGSRLSTLQGRLSGSPYDRTSFQPLDESDESDSGNEDDDDSHGSKREFHLGRFCGMRTKVFHKFTHWEYHLFKTLSLEVEDLRARMESRGFVRVAHAKGKRPPDDLSDADGIMDWLDDRGIINNEWLNMKQMMDSASNLEMRAKKGEDLDDML</sequence>
<dbReference type="Proteomes" id="UP000016930">
    <property type="component" value="Unassembled WGS sequence"/>
</dbReference>
<dbReference type="AlphaFoldDB" id="M2RIW2"/>
<gene>
    <name evidence="3" type="ORF">CERSUDRAFT_113556</name>
</gene>
<feature type="compositionally biased region" description="Acidic residues" evidence="1">
    <location>
        <begin position="167"/>
        <end position="179"/>
    </location>
</feature>
<dbReference type="InterPro" id="IPR025451">
    <property type="entry name" value="DUF4211"/>
</dbReference>
<organism evidence="3 4">
    <name type="scientific">Ceriporiopsis subvermispora (strain B)</name>
    <name type="common">White-rot fungus</name>
    <name type="synonym">Gelatoporia subvermispora</name>
    <dbReference type="NCBI Taxonomy" id="914234"/>
    <lineage>
        <taxon>Eukaryota</taxon>
        <taxon>Fungi</taxon>
        <taxon>Dikarya</taxon>
        <taxon>Basidiomycota</taxon>
        <taxon>Agaricomycotina</taxon>
        <taxon>Agaricomycetes</taxon>
        <taxon>Polyporales</taxon>
        <taxon>Gelatoporiaceae</taxon>
        <taxon>Gelatoporia</taxon>
    </lineage>
</organism>
<feature type="region of interest" description="Disordered" evidence="1">
    <location>
        <begin position="1"/>
        <end position="179"/>
    </location>
</feature>
<name>M2RIW2_CERS8</name>
<evidence type="ECO:0000256" key="1">
    <source>
        <dbReference type="SAM" id="MobiDB-lite"/>
    </source>
</evidence>
<dbReference type="STRING" id="914234.M2RIW2"/>
<feature type="domain" description="DUF4211" evidence="2">
    <location>
        <begin position="257"/>
        <end position="392"/>
    </location>
</feature>
<evidence type="ECO:0000259" key="2">
    <source>
        <dbReference type="Pfam" id="PF13926"/>
    </source>
</evidence>
<dbReference type="PANTHER" id="PTHR14689">
    <property type="entry name" value="PHORBOL-ESTER_DAG-TYPE DOMAIN-CONTAINING PROTEIN"/>
    <property type="match status" value="1"/>
</dbReference>
<dbReference type="PANTHER" id="PTHR14689:SF0">
    <property type="entry name" value="COILED-COIL DOMAIN-CONTAINING PROTEIN 82"/>
    <property type="match status" value="1"/>
</dbReference>
<dbReference type="EMBL" id="KB445795">
    <property type="protein sequence ID" value="EMD38402.1"/>
    <property type="molecule type" value="Genomic_DNA"/>
</dbReference>
<feature type="compositionally biased region" description="Polar residues" evidence="1">
    <location>
        <begin position="385"/>
        <end position="394"/>
    </location>
</feature>
<dbReference type="Pfam" id="PF13926">
    <property type="entry name" value="DUF4211"/>
    <property type="match status" value="1"/>
</dbReference>
<feature type="compositionally biased region" description="Basic residues" evidence="1">
    <location>
        <begin position="97"/>
        <end position="107"/>
    </location>
</feature>
<keyword evidence="4" id="KW-1185">Reference proteome</keyword>
<feature type="region of interest" description="Disordered" evidence="1">
    <location>
        <begin position="385"/>
        <end position="415"/>
    </location>
</feature>
<evidence type="ECO:0000313" key="3">
    <source>
        <dbReference type="EMBL" id="EMD38402.1"/>
    </source>
</evidence>
<feature type="compositionally biased region" description="Basic residues" evidence="1">
    <location>
        <begin position="1"/>
        <end position="17"/>
    </location>
</feature>
<dbReference type="GO" id="GO:0005634">
    <property type="term" value="C:nucleus"/>
    <property type="evidence" value="ECO:0007669"/>
    <property type="project" value="TreeGrafter"/>
</dbReference>